<accession>S8D984</accession>
<evidence type="ECO:0000256" key="2">
    <source>
        <dbReference type="ARBA" id="ARBA00011738"/>
    </source>
</evidence>
<gene>
    <name evidence="5" type="ORF">M569_00748</name>
</gene>
<proteinExistence type="inferred from homology"/>
<comment type="subcellular location">
    <subcellularLocation>
        <location evidence="4">Secreted</location>
        <location evidence="4">Extracellular space</location>
        <location evidence="4">Apoplast</location>
    </subcellularLocation>
</comment>
<dbReference type="Gene3D" id="2.40.480.10">
    <property type="entry name" value="Allene oxide cyclase-like"/>
    <property type="match status" value="1"/>
</dbReference>
<evidence type="ECO:0000313" key="5">
    <source>
        <dbReference type="EMBL" id="EPS74011.1"/>
    </source>
</evidence>
<evidence type="ECO:0000256" key="4">
    <source>
        <dbReference type="RuleBase" id="RU363099"/>
    </source>
</evidence>
<feature type="non-terminal residue" evidence="5">
    <location>
        <position position="162"/>
    </location>
</feature>
<keyword evidence="3 4" id="KW-0964">Secreted</keyword>
<evidence type="ECO:0000256" key="3">
    <source>
        <dbReference type="ARBA" id="ARBA00022525"/>
    </source>
</evidence>
<comment type="caution">
    <text evidence="5">The sequence shown here is derived from an EMBL/GenBank/DDBJ whole genome shotgun (WGS) entry which is preliminary data.</text>
</comment>
<dbReference type="PANTHER" id="PTHR21495">
    <property type="entry name" value="NUCLEOPORIN-RELATED"/>
    <property type="match status" value="1"/>
</dbReference>
<dbReference type="InterPro" id="IPR044859">
    <property type="entry name" value="Allene_oxi_cyc_Dirigent"/>
</dbReference>
<dbReference type="AlphaFoldDB" id="S8D984"/>
<dbReference type="EMBL" id="AUSU01000218">
    <property type="protein sequence ID" value="EPS74011.1"/>
    <property type="molecule type" value="Genomic_DNA"/>
</dbReference>
<protein>
    <recommendedName>
        <fullName evidence="4">Dirigent protein</fullName>
    </recommendedName>
</protein>
<evidence type="ECO:0000313" key="6">
    <source>
        <dbReference type="Proteomes" id="UP000015453"/>
    </source>
</evidence>
<feature type="non-terminal residue" evidence="5">
    <location>
        <position position="1"/>
    </location>
</feature>
<organism evidence="5 6">
    <name type="scientific">Genlisea aurea</name>
    <dbReference type="NCBI Taxonomy" id="192259"/>
    <lineage>
        <taxon>Eukaryota</taxon>
        <taxon>Viridiplantae</taxon>
        <taxon>Streptophyta</taxon>
        <taxon>Embryophyta</taxon>
        <taxon>Tracheophyta</taxon>
        <taxon>Spermatophyta</taxon>
        <taxon>Magnoliopsida</taxon>
        <taxon>eudicotyledons</taxon>
        <taxon>Gunneridae</taxon>
        <taxon>Pentapetalae</taxon>
        <taxon>asterids</taxon>
        <taxon>lamiids</taxon>
        <taxon>Lamiales</taxon>
        <taxon>Lentibulariaceae</taxon>
        <taxon>Genlisea</taxon>
    </lineage>
</organism>
<sequence length="162" mass="17577">PDLEKFKALVRSPEKFAKVTVYVQDALGGANATVWQIASASVTDSNQFSFGKLCAVDDLLTVGTDKNSTKLGRVQGTIAYTSIFDELALTMDLIFYFTSGPYKGSTLCLGGRNPLLSKNREMPVTAGSGTFRLARGYAIANTISYDAATNYGVLEYTFYVTY</sequence>
<dbReference type="Pfam" id="PF03018">
    <property type="entry name" value="Dirigent"/>
    <property type="match status" value="1"/>
</dbReference>
<evidence type="ECO:0000256" key="1">
    <source>
        <dbReference type="ARBA" id="ARBA00010746"/>
    </source>
</evidence>
<dbReference type="OrthoDB" id="1864232at2759"/>
<dbReference type="Proteomes" id="UP000015453">
    <property type="component" value="Unassembled WGS sequence"/>
</dbReference>
<comment type="function">
    <text evidence="4">Dirigent proteins impart stereoselectivity on the phenoxy radical-coupling reaction, yielding optically active lignans from two molecules of coniferyl alcohol in the biosynthesis of lignans, flavonolignans, and alkaloids and thus plays a central role in plant secondary metabolism.</text>
</comment>
<dbReference type="InterPro" id="IPR004265">
    <property type="entry name" value="Dirigent"/>
</dbReference>
<keyword evidence="4" id="KW-0052">Apoplast</keyword>
<dbReference type="GO" id="GO:0048046">
    <property type="term" value="C:apoplast"/>
    <property type="evidence" value="ECO:0007669"/>
    <property type="project" value="UniProtKB-SubCell"/>
</dbReference>
<reference evidence="5 6" key="1">
    <citation type="journal article" date="2013" name="BMC Genomics">
        <title>The miniature genome of a carnivorous plant Genlisea aurea contains a low number of genes and short non-coding sequences.</title>
        <authorList>
            <person name="Leushkin E.V."/>
            <person name="Sutormin R.A."/>
            <person name="Nabieva E.R."/>
            <person name="Penin A.A."/>
            <person name="Kondrashov A.S."/>
            <person name="Logacheva M.D."/>
        </authorList>
    </citation>
    <scope>NUCLEOTIDE SEQUENCE [LARGE SCALE GENOMIC DNA]</scope>
</reference>
<name>S8D984_9LAMI</name>
<comment type="subunit">
    <text evidence="2 4">Homodimer.</text>
</comment>
<keyword evidence="6" id="KW-1185">Reference proteome</keyword>
<comment type="similarity">
    <text evidence="1 4">Belongs to the plant dirigent protein family.</text>
</comment>
<dbReference type="GO" id="GO:0009699">
    <property type="term" value="P:phenylpropanoid biosynthetic process"/>
    <property type="evidence" value="ECO:0007669"/>
    <property type="project" value="UniProtKB-ARBA"/>
</dbReference>